<feature type="transmembrane region" description="Helical" evidence="2">
    <location>
        <begin position="250"/>
        <end position="269"/>
    </location>
</feature>
<feature type="transmembrane region" description="Helical" evidence="2">
    <location>
        <begin position="341"/>
        <end position="362"/>
    </location>
</feature>
<dbReference type="AlphaFoldDB" id="A0A0G1HE73"/>
<dbReference type="InterPro" id="IPR051533">
    <property type="entry name" value="WaaL-like"/>
</dbReference>
<evidence type="ECO:0000256" key="2">
    <source>
        <dbReference type="SAM" id="Phobius"/>
    </source>
</evidence>
<dbReference type="EMBL" id="LCIA01000002">
    <property type="protein sequence ID" value="KKT45651.1"/>
    <property type="molecule type" value="Genomic_DNA"/>
</dbReference>
<keyword evidence="2" id="KW-0812">Transmembrane</keyword>
<feature type="transmembrane region" description="Helical" evidence="2">
    <location>
        <begin position="134"/>
        <end position="157"/>
    </location>
</feature>
<reference evidence="3 4" key="1">
    <citation type="journal article" date="2015" name="Nature">
        <title>rRNA introns, odd ribosomes, and small enigmatic genomes across a large radiation of phyla.</title>
        <authorList>
            <person name="Brown C.T."/>
            <person name="Hug L.A."/>
            <person name="Thomas B.C."/>
            <person name="Sharon I."/>
            <person name="Castelle C.J."/>
            <person name="Singh A."/>
            <person name="Wilkins M.J."/>
            <person name="Williams K.H."/>
            <person name="Banfield J.F."/>
        </authorList>
    </citation>
    <scope>NUCLEOTIDE SEQUENCE [LARGE SCALE GENOMIC DNA]</scope>
</reference>
<dbReference type="InterPro" id="IPR019734">
    <property type="entry name" value="TPR_rpt"/>
</dbReference>
<dbReference type="PANTHER" id="PTHR37422:SF13">
    <property type="entry name" value="LIPOPOLYSACCHARIDE BIOSYNTHESIS PROTEIN PA4999-RELATED"/>
    <property type="match status" value="1"/>
</dbReference>
<feature type="transmembrane region" description="Helical" evidence="2">
    <location>
        <begin position="177"/>
        <end position="196"/>
    </location>
</feature>
<evidence type="ECO:0000313" key="4">
    <source>
        <dbReference type="Proteomes" id="UP000034128"/>
    </source>
</evidence>
<name>A0A0G1HE73_UNCKA</name>
<dbReference type="SUPFAM" id="SSF48452">
    <property type="entry name" value="TPR-like"/>
    <property type="match status" value="1"/>
</dbReference>
<gene>
    <name evidence="3" type="ORF">UW36_C0002G0038</name>
</gene>
<dbReference type="SMART" id="SM00028">
    <property type="entry name" value="TPR"/>
    <property type="match status" value="4"/>
</dbReference>
<feature type="transmembrane region" description="Helical" evidence="2">
    <location>
        <begin position="42"/>
        <end position="62"/>
    </location>
</feature>
<dbReference type="STRING" id="1619110.UW36_C0002G0038"/>
<feature type="transmembrane region" description="Helical" evidence="2">
    <location>
        <begin position="74"/>
        <end position="92"/>
    </location>
</feature>
<dbReference type="Pfam" id="PF14559">
    <property type="entry name" value="TPR_19"/>
    <property type="match status" value="1"/>
</dbReference>
<proteinExistence type="predicted"/>
<dbReference type="Proteomes" id="UP000034128">
    <property type="component" value="Unassembled WGS sequence"/>
</dbReference>
<evidence type="ECO:0000313" key="3">
    <source>
        <dbReference type="EMBL" id="KKT45651.1"/>
    </source>
</evidence>
<comment type="caution">
    <text evidence="3">The sequence shown here is derived from an EMBL/GenBank/DDBJ whole genome shotgun (WGS) entry which is preliminary data.</text>
</comment>
<sequence length="739" mass="81770">MNTNPALAKVNNLIVGLVSAISFLVPWFFLTITYEFFEFNKIYLFIVIVCIMALMWSAKMILEKKVGVAKSPLDLPLILIITSYALSSMTSLDRTASLFGSYGRWFPGLFVIVALYIFYYLISTNVDSVKKIKAAVWFAVTGSVIASILGLINYFGLVLPLMGLQNRTGFLVSGTSYATASIAFVGAAVALMLSLNSKQAAQKLVCSIILTVNFIAATVFGGAIFGIALLTVVAILVLKSQEEDVQKSKAFLFPTAGAVVMFLVLFFLVPQTKNILQRNYPKEVVPSVQESWIISSTTLRDFPIFGTGASTFYLNYPRYRTLDQNYTNTWNIRFDKPFNELMNVISTLGIFGVIAYGIFIVVSVKLCMRSIRVNDPYRSLALVLTAGFIASLVLMALTYASFQSTFMLFLFMGLMTAETVVNTNKNWAKVAVISLSSKTQEAGAIVEDQQIIYRKEILHYIVALPIVALSVFGIYETVRQYIPEYYVRKAVDFAAIQNIEQSYDYQSKAIAANPNRSEYHRLYASTNIAVAQSMLSGESVSDQQKTAAQNLLAQAIRNIKYITETLNPLDPANWEARANVYALLIPAAADADQFAIQAYNNAIQLDPTNPILRVSLGGIYYGKQDYLSAGNLFKQAVNLKSDYANARYNLGYALYQLKAYNEAKTEFEAVQSLVQVDSEDYKRVTADLEQVKILLAQSAAAETKPSVETIERAASTTDQPTTPAVQEPLKKPGENVPTE</sequence>
<feature type="transmembrane region" description="Helical" evidence="2">
    <location>
        <begin position="104"/>
        <end position="122"/>
    </location>
</feature>
<keyword evidence="2" id="KW-1133">Transmembrane helix</keyword>
<dbReference type="Gene3D" id="1.25.40.10">
    <property type="entry name" value="Tetratricopeptide repeat domain"/>
    <property type="match status" value="1"/>
</dbReference>
<dbReference type="PANTHER" id="PTHR37422">
    <property type="entry name" value="TEICHURONIC ACID BIOSYNTHESIS PROTEIN TUAE"/>
    <property type="match status" value="1"/>
</dbReference>
<dbReference type="InterPro" id="IPR011990">
    <property type="entry name" value="TPR-like_helical_dom_sf"/>
</dbReference>
<accession>A0A0G1HE73</accession>
<feature type="transmembrane region" description="Helical" evidence="2">
    <location>
        <begin position="208"/>
        <end position="238"/>
    </location>
</feature>
<feature type="transmembrane region" description="Helical" evidence="2">
    <location>
        <begin position="12"/>
        <end position="30"/>
    </location>
</feature>
<feature type="region of interest" description="Disordered" evidence="1">
    <location>
        <begin position="699"/>
        <end position="739"/>
    </location>
</feature>
<keyword evidence="2" id="KW-0472">Membrane</keyword>
<feature type="transmembrane region" description="Helical" evidence="2">
    <location>
        <begin position="457"/>
        <end position="475"/>
    </location>
</feature>
<feature type="compositionally biased region" description="Polar residues" evidence="1">
    <location>
        <begin position="714"/>
        <end position="724"/>
    </location>
</feature>
<evidence type="ECO:0000256" key="1">
    <source>
        <dbReference type="SAM" id="MobiDB-lite"/>
    </source>
</evidence>
<protein>
    <submittedName>
        <fullName evidence="3">Uncharacterized protein</fullName>
    </submittedName>
</protein>
<feature type="transmembrane region" description="Helical" evidence="2">
    <location>
        <begin position="382"/>
        <end position="402"/>
    </location>
</feature>
<organism evidence="3 4">
    <name type="scientific">candidate division WWE3 bacterium GW2011_GWA2_44_16</name>
    <dbReference type="NCBI Taxonomy" id="1619110"/>
    <lineage>
        <taxon>Bacteria</taxon>
        <taxon>Katanobacteria</taxon>
    </lineage>
</organism>